<protein>
    <submittedName>
        <fullName evidence="13">Porin</fullName>
    </submittedName>
</protein>
<dbReference type="Proteomes" id="UP000294829">
    <property type="component" value="Unassembled WGS sequence"/>
</dbReference>
<evidence type="ECO:0000256" key="4">
    <source>
        <dbReference type="ARBA" id="ARBA00022452"/>
    </source>
</evidence>
<evidence type="ECO:0000256" key="3">
    <source>
        <dbReference type="ARBA" id="ARBA00022448"/>
    </source>
</evidence>
<dbReference type="GO" id="GO:0009279">
    <property type="term" value="C:cell outer membrane"/>
    <property type="evidence" value="ECO:0007669"/>
    <property type="project" value="UniProtKB-SubCell"/>
</dbReference>
<dbReference type="PANTHER" id="PTHR34501:SF9">
    <property type="entry name" value="MAJOR OUTER MEMBRANE PROTEIN P.IA"/>
    <property type="match status" value="1"/>
</dbReference>
<keyword evidence="10" id="KW-0998">Cell outer membrane</keyword>
<gene>
    <name evidence="13" type="ORF">E2I14_09080</name>
</gene>
<feature type="chain" id="PRO_5020405778" evidence="11">
    <location>
        <begin position="21"/>
        <end position="465"/>
    </location>
</feature>
<dbReference type="Gene3D" id="2.40.160.10">
    <property type="entry name" value="Porin"/>
    <property type="match status" value="1"/>
</dbReference>
<proteinExistence type="predicted"/>
<reference evidence="13 14" key="1">
    <citation type="submission" date="2019-03" db="EMBL/GenBank/DDBJ databases">
        <title>Sapientia aquatica gen. nov., sp. nov., isolated from a crater lake.</title>
        <authorList>
            <person name="Felfoldi T."/>
            <person name="Szabo A."/>
            <person name="Toth E."/>
            <person name="Schumann P."/>
            <person name="Keki Z."/>
            <person name="Marialigeti K."/>
            <person name="Mathe I."/>
        </authorList>
    </citation>
    <scope>NUCLEOTIDE SEQUENCE [LARGE SCALE GENOMIC DNA]</scope>
    <source>
        <strain evidence="13 14">SA-152</strain>
    </source>
</reference>
<evidence type="ECO:0000259" key="12">
    <source>
        <dbReference type="Pfam" id="PF13609"/>
    </source>
</evidence>
<dbReference type="EMBL" id="SMYL01000003">
    <property type="protein sequence ID" value="TDK66603.1"/>
    <property type="molecule type" value="Genomic_DNA"/>
</dbReference>
<keyword evidence="5" id="KW-0812">Transmembrane</keyword>
<keyword evidence="4" id="KW-1134">Transmembrane beta strand</keyword>
<dbReference type="Pfam" id="PF13609">
    <property type="entry name" value="Porin_4"/>
    <property type="match status" value="1"/>
</dbReference>
<keyword evidence="14" id="KW-1185">Reference proteome</keyword>
<accession>A0A4R5W2M2</accession>
<dbReference type="GO" id="GO:0006811">
    <property type="term" value="P:monoatomic ion transport"/>
    <property type="evidence" value="ECO:0007669"/>
    <property type="project" value="UniProtKB-KW"/>
</dbReference>
<feature type="signal peptide" evidence="11">
    <location>
        <begin position="1"/>
        <end position="20"/>
    </location>
</feature>
<comment type="subcellular location">
    <subcellularLocation>
        <location evidence="1">Cell outer membrane</location>
        <topology evidence="1">Multi-pass membrane protein</topology>
    </subcellularLocation>
</comment>
<dbReference type="InterPro" id="IPR023614">
    <property type="entry name" value="Porin_dom_sf"/>
</dbReference>
<feature type="domain" description="Porin" evidence="12">
    <location>
        <begin position="9"/>
        <end position="376"/>
    </location>
</feature>
<dbReference type="OrthoDB" id="8952625at2"/>
<dbReference type="CDD" id="cd00342">
    <property type="entry name" value="gram_neg_porins"/>
    <property type="match status" value="1"/>
</dbReference>
<evidence type="ECO:0000256" key="1">
    <source>
        <dbReference type="ARBA" id="ARBA00004571"/>
    </source>
</evidence>
<dbReference type="InterPro" id="IPR050298">
    <property type="entry name" value="Gram-neg_bact_OMP"/>
</dbReference>
<dbReference type="PANTHER" id="PTHR34501">
    <property type="entry name" value="PROTEIN YDDL-RELATED"/>
    <property type="match status" value="1"/>
</dbReference>
<evidence type="ECO:0000256" key="10">
    <source>
        <dbReference type="ARBA" id="ARBA00023237"/>
    </source>
</evidence>
<evidence type="ECO:0000256" key="5">
    <source>
        <dbReference type="ARBA" id="ARBA00022692"/>
    </source>
</evidence>
<dbReference type="PRINTS" id="PR00184">
    <property type="entry name" value="NEISSPPORIN"/>
</dbReference>
<keyword evidence="7" id="KW-0406">Ion transport</keyword>
<dbReference type="GO" id="GO:0046930">
    <property type="term" value="C:pore complex"/>
    <property type="evidence" value="ECO:0007669"/>
    <property type="project" value="UniProtKB-KW"/>
</dbReference>
<keyword evidence="6 11" id="KW-0732">Signal</keyword>
<evidence type="ECO:0000256" key="7">
    <source>
        <dbReference type="ARBA" id="ARBA00023065"/>
    </source>
</evidence>
<organism evidence="13 14">
    <name type="scientific">Sapientia aquatica</name>
    <dbReference type="NCBI Taxonomy" id="1549640"/>
    <lineage>
        <taxon>Bacteria</taxon>
        <taxon>Pseudomonadati</taxon>
        <taxon>Pseudomonadota</taxon>
        <taxon>Betaproteobacteria</taxon>
        <taxon>Burkholderiales</taxon>
        <taxon>Oxalobacteraceae</taxon>
        <taxon>Sapientia</taxon>
    </lineage>
</organism>
<dbReference type="GO" id="GO:0015288">
    <property type="term" value="F:porin activity"/>
    <property type="evidence" value="ECO:0007669"/>
    <property type="project" value="UniProtKB-KW"/>
</dbReference>
<evidence type="ECO:0000256" key="9">
    <source>
        <dbReference type="ARBA" id="ARBA00023136"/>
    </source>
</evidence>
<dbReference type="InterPro" id="IPR033900">
    <property type="entry name" value="Gram_neg_porin_domain"/>
</dbReference>
<dbReference type="SUPFAM" id="SSF56935">
    <property type="entry name" value="Porins"/>
    <property type="match status" value="1"/>
</dbReference>
<comment type="subunit">
    <text evidence="2">Homotrimer.</text>
</comment>
<evidence type="ECO:0000313" key="13">
    <source>
        <dbReference type="EMBL" id="TDK66603.1"/>
    </source>
</evidence>
<evidence type="ECO:0000256" key="2">
    <source>
        <dbReference type="ARBA" id="ARBA00011233"/>
    </source>
</evidence>
<evidence type="ECO:0000313" key="14">
    <source>
        <dbReference type="Proteomes" id="UP000294829"/>
    </source>
</evidence>
<dbReference type="RefSeq" id="WP_133327651.1">
    <property type="nucleotide sequence ID" value="NZ_SMYL01000003.1"/>
</dbReference>
<name>A0A4R5W2M2_9BURK</name>
<evidence type="ECO:0000256" key="11">
    <source>
        <dbReference type="SAM" id="SignalP"/>
    </source>
</evidence>
<keyword evidence="8" id="KW-0626">Porin</keyword>
<evidence type="ECO:0000256" key="6">
    <source>
        <dbReference type="ARBA" id="ARBA00022729"/>
    </source>
</evidence>
<comment type="caution">
    <text evidence="13">The sequence shown here is derived from an EMBL/GenBank/DDBJ whole genome shotgun (WGS) entry which is preliminary data.</text>
</comment>
<keyword evidence="9" id="KW-0472">Membrane</keyword>
<sequence>MNKKIIGVSIAMLFAANAFAQSTNGSSVELYGVLDVAMGTVNHSLSADSNFPATVNPVSATKLAVNNSVSGLFNGGIQDSRFGIRGTEDLGGGLKAIFTLESGINLPTGGLNNAAASLANNRNSTSGTVSANSSLNGQLFNRQAFVGLQDSSLGKITVGRNNSAFYDLVVTYDPVQLAQLFSPLGFSGTYGGGSGISENTRQDNSIKYSNTFGDFNLGAMYKFGGLSANQTAGSGYSFTGGYNANGFGIQAAYQAATDTLKGANSAIQGDVNVTNYNTTGYMVAAKYAFGDATVKAGYESYTLKAPSNSLASLGVTSYYGFPIGNPATAAIAATLTTKAVAATSPDFGAADQKTNIIWVGGDYNFTPAFNLAVGFYDINPKASADYTGLTAGAPNKVTNATTGVAYSTQADGNIYAYSLLADYHFTKRTDVYAGLMYTQLKGDNYSSLVYNANNYIYAVGMRTKF</sequence>
<dbReference type="AlphaFoldDB" id="A0A4R5W2M2"/>
<dbReference type="InterPro" id="IPR002299">
    <property type="entry name" value="Porin_Neis"/>
</dbReference>
<evidence type="ECO:0000256" key="8">
    <source>
        <dbReference type="ARBA" id="ARBA00023114"/>
    </source>
</evidence>
<keyword evidence="3" id="KW-0813">Transport</keyword>